<dbReference type="AlphaFoldDB" id="A0AAV4U1T4"/>
<reference evidence="2 3" key="1">
    <citation type="submission" date="2021-06" db="EMBL/GenBank/DDBJ databases">
        <title>Caerostris darwini draft genome.</title>
        <authorList>
            <person name="Kono N."/>
            <person name="Arakawa K."/>
        </authorList>
    </citation>
    <scope>NUCLEOTIDE SEQUENCE [LARGE SCALE GENOMIC DNA]</scope>
</reference>
<dbReference type="Proteomes" id="UP001054837">
    <property type="component" value="Unassembled WGS sequence"/>
</dbReference>
<sequence>MTEEDEKQPITALPTNRDAANPLLTPIDRGHHSEGKTSPKRLPFSGKKAGSSSLKRAGRESSVPGMDLCSVRARLFVWAPPIRSLLWRRINSGPATLLFRSRDHFHFLTMPIV</sequence>
<comment type="caution">
    <text evidence="2">The sequence shown here is derived from an EMBL/GenBank/DDBJ whole genome shotgun (WGS) entry which is preliminary data.</text>
</comment>
<feature type="compositionally biased region" description="Basic and acidic residues" evidence="1">
    <location>
        <begin position="28"/>
        <end position="37"/>
    </location>
</feature>
<feature type="region of interest" description="Disordered" evidence="1">
    <location>
        <begin position="1"/>
        <end position="62"/>
    </location>
</feature>
<organism evidence="2 3">
    <name type="scientific">Caerostris darwini</name>
    <dbReference type="NCBI Taxonomy" id="1538125"/>
    <lineage>
        <taxon>Eukaryota</taxon>
        <taxon>Metazoa</taxon>
        <taxon>Ecdysozoa</taxon>
        <taxon>Arthropoda</taxon>
        <taxon>Chelicerata</taxon>
        <taxon>Arachnida</taxon>
        <taxon>Araneae</taxon>
        <taxon>Araneomorphae</taxon>
        <taxon>Entelegynae</taxon>
        <taxon>Araneoidea</taxon>
        <taxon>Araneidae</taxon>
        <taxon>Caerostris</taxon>
    </lineage>
</organism>
<name>A0AAV4U1T4_9ARAC</name>
<accession>A0AAV4U1T4</accession>
<evidence type="ECO:0000256" key="1">
    <source>
        <dbReference type="SAM" id="MobiDB-lite"/>
    </source>
</evidence>
<dbReference type="EMBL" id="BPLQ01010581">
    <property type="protein sequence ID" value="GIY51712.1"/>
    <property type="molecule type" value="Genomic_DNA"/>
</dbReference>
<keyword evidence="3" id="KW-1185">Reference proteome</keyword>
<evidence type="ECO:0000313" key="2">
    <source>
        <dbReference type="EMBL" id="GIY51712.1"/>
    </source>
</evidence>
<evidence type="ECO:0000313" key="3">
    <source>
        <dbReference type="Proteomes" id="UP001054837"/>
    </source>
</evidence>
<proteinExistence type="predicted"/>
<gene>
    <name evidence="2" type="ORF">CDAR_496051</name>
</gene>
<protein>
    <submittedName>
        <fullName evidence="2">Uncharacterized protein</fullName>
    </submittedName>
</protein>